<dbReference type="EMBL" id="SSXH01000275">
    <property type="protein sequence ID" value="THJ74281.1"/>
    <property type="molecule type" value="Genomic_DNA"/>
</dbReference>
<name>A0A4S5EPN8_9ACTN</name>
<gene>
    <name evidence="1" type="ORF">E7Y31_12350</name>
</gene>
<reference evidence="1 2" key="1">
    <citation type="submission" date="2019-04" db="EMBL/GenBank/DDBJ databases">
        <title>Draft genome sequences for three unisolated Alnus-infective Frankia Sp+ strains, AgTrS, AiOr and AvVan, the first sequenced Frankia strains able to sporulate in-planta.</title>
        <authorList>
            <person name="Bethencourt L."/>
            <person name="Vautrin F."/>
            <person name="Taib N."/>
            <person name="Dubost A."/>
            <person name="Castro-Garcia L."/>
            <person name="Imbaud O."/>
            <person name="Abrouk D."/>
            <person name="Fournier P."/>
            <person name="Briolay J."/>
            <person name="Nguyen A."/>
            <person name="Normand P."/>
            <person name="Fernandez M.P."/>
            <person name="Brochier-Armanet C."/>
            <person name="Herrera-Belaroussi A."/>
        </authorList>
    </citation>
    <scope>NUCLEOTIDE SEQUENCE [LARGE SCALE GENOMIC DNA]</scope>
    <source>
        <strain evidence="1 2">AvVan</strain>
    </source>
</reference>
<feature type="non-terminal residue" evidence="1">
    <location>
        <position position="54"/>
    </location>
</feature>
<keyword evidence="2" id="KW-1185">Reference proteome</keyword>
<dbReference type="AlphaFoldDB" id="A0A4S5EPN8"/>
<organism evidence="1 2">
    <name type="scientific">Candidatus Frankia alpina</name>
    <dbReference type="NCBI Taxonomy" id="2699483"/>
    <lineage>
        <taxon>Bacteria</taxon>
        <taxon>Bacillati</taxon>
        <taxon>Actinomycetota</taxon>
        <taxon>Actinomycetes</taxon>
        <taxon>Frankiales</taxon>
        <taxon>Frankiaceae</taxon>
        <taxon>Frankia</taxon>
    </lineage>
</organism>
<dbReference type="Proteomes" id="UP000305282">
    <property type="component" value="Unassembled WGS sequence"/>
</dbReference>
<comment type="caution">
    <text evidence="1">The sequence shown here is derived from an EMBL/GenBank/DDBJ whole genome shotgun (WGS) entry which is preliminary data.</text>
</comment>
<accession>A0A4S5EPN8</accession>
<sequence>MSYESGPYRVSRVLLARPDFRTACETRDFRMAFRLMKKYDGASQNRIASPVEGL</sequence>
<evidence type="ECO:0000313" key="2">
    <source>
        <dbReference type="Proteomes" id="UP000305282"/>
    </source>
</evidence>
<protein>
    <submittedName>
        <fullName evidence="1">XRE family transcriptional regulator</fullName>
    </submittedName>
</protein>
<evidence type="ECO:0000313" key="1">
    <source>
        <dbReference type="EMBL" id="THJ74281.1"/>
    </source>
</evidence>
<proteinExistence type="predicted"/>